<evidence type="ECO:0000256" key="5">
    <source>
        <dbReference type="ARBA" id="ARBA00022989"/>
    </source>
</evidence>
<keyword evidence="9" id="KW-0808">Transferase</keyword>
<keyword evidence="6 7" id="KW-0472">Membrane</keyword>
<evidence type="ECO:0000256" key="4">
    <source>
        <dbReference type="ARBA" id="ARBA00022692"/>
    </source>
</evidence>
<comment type="caution">
    <text evidence="9">The sequence shown here is derived from an EMBL/GenBank/DDBJ whole genome shotgun (WGS) entry which is preliminary data.</text>
</comment>
<evidence type="ECO:0000256" key="1">
    <source>
        <dbReference type="ARBA" id="ARBA00004651"/>
    </source>
</evidence>
<evidence type="ECO:0000256" key="2">
    <source>
        <dbReference type="ARBA" id="ARBA00007400"/>
    </source>
</evidence>
<dbReference type="PANTHER" id="PTHR40074">
    <property type="entry name" value="O-ACETYLTRANSFERASE WECH"/>
    <property type="match status" value="1"/>
</dbReference>
<reference evidence="9 10" key="1">
    <citation type="submission" date="2024-03" db="EMBL/GenBank/DDBJ databases">
        <title>Human intestinal bacterial collection.</title>
        <authorList>
            <person name="Pauvert C."/>
            <person name="Hitch T.C.A."/>
            <person name="Clavel T."/>
        </authorList>
    </citation>
    <scope>NUCLEOTIDE SEQUENCE [LARGE SCALE GENOMIC DNA]</scope>
    <source>
        <strain evidence="9 10">CLA-JM-H16</strain>
    </source>
</reference>
<evidence type="ECO:0000256" key="7">
    <source>
        <dbReference type="SAM" id="Phobius"/>
    </source>
</evidence>
<dbReference type="InterPro" id="IPR002656">
    <property type="entry name" value="Acyl_transf_3_dom"/>
</dbReference>
<evidence type="ECO:0000313" key="9">
    <source>
        <dbReference type="EMBL" id="MEQ2372221.1"/>
    </source>
</evidence>
<dbReference type="EC" id="2.3.1.-" evidence="9"/>
<accession>A0ABV1BJ33</accession>
<dbReference type="Proteomes" id="UP001473063">
    <property type="component" value="Unassembled WGS sequence"/>
</dbReference>
<organism evidence="9 10">
    <name type="scientific">Blautia aquisgranensis</name>
    <dbReference type="NCBI Taxonomy" id="3133153"/>
    <lineage>
        <taxon>Bacteria</taxon>
        <taxon>Bacillati</taxon>
        <taxon>Bacillota</taxon>
        <taxon>Clostridia</taxon>
        <taxon>Lachnospirales</taxon>
        <taxon>Lachnospiraceae</taxon>
        <taxon>Blautia</taxon>
    </lineage>
</organism>
<sequence length="339" mass="39376">MRNRTLDMVKALCAYAVVLLHIRFPGTAGDVANVLARFAVPVFFMVSGYFCYRSDGMEFPRTGKKIRHVLVLILVAFPVCTLWELMQNHIDGDSQTKWIKELVSGENIREFFLYNNSSQVKWHLWFLPALLYCYLLFALVAKFRLYRLAYMLIPVLLFIHFGMEEFSPYLGEHFRVMQFRNYLFTGFPFFMAGHLIHRYQQKLNLWFSGKKELFLYALVVVGALCSLLEYRIFGKQELLLGSVCMATGIFLIALTRPDIKAPESLSAVGKKYAFFIYLFHLCVADILKDVFRMEGLSKNVLYLWARPVLVCVLVTVAAVIYFMIFSYLKSVILHKNMLE</sequence>
<keyword evidence="10" id="KW-1185">Reference proteome</keyword>
<gene>
    <name evidence="9" type="ORF">WMO28_15040</name>
</gene>
<proteinExistence type="inferred from homology"/>
<evidence type="ECO:0000313" key="10">
    <source>
        <dbReference type="Proteomes" id="UP001473063"/>
    </source>
</evidence>
<feature type="transmembrane region" description="Helical" evidence="7">
    <location>
        <begin position="274"/>
        <end position="291"/>
    </location>
</feature>
<feature type="transmembrane region" description="Helical" evidence="7">
    <location>
        <begin position="122"/>
        <end position="141"/>
    </location>
</feature>
<keyword evidence="9" id="KW-0012">Acyltransferase</keyword>
<keyword evidence="3" id="KW-1003">Cell membrane</keyword>
<name>A0ABV1BJ33_9FIRM</name>
<feature type="transmembrane region" description="Helical" evidence="7">
    <location>
        <begin position="66"/>
        <end position="86"/>
    </location>
</feature>
<evidence type="ECO:0000256" key="3">
    <source>
        <dbReference type="ARBA" id="ARBA00022475"/>
    </source>
</evidence>
<dbReference type="Pfam" id="PF01757">
    <property type="entry name" value="Acyl_transf_3"/>
    <property type="match status" value="1"/>
</dbReference>
<feature type="transmembrane region" description="Helical" evidence="7">
    <location>
        <begin position="183"/>
        <end position="201"/>
    </location>
</feature>
<protein>
    <submittedName>
        <fullName evidence="9">Acyltransferase</fullName>
        <ecNumber evidence="9">2.3.1.-</ecNumber>
    </submittedName>
</protein>
<dbReference type="PANTHER" id="PTHR40074:SF2">
    <property type="entry name" value="O-ACETYLTRANSFERASE WECH"/>
    <property type="match status" value="1"/>
</dbReference>
<feature type="transmembrane region" description="Helical" evidence="7">
    <location>
        <begin position="303"/>
        <end position="328"/>
    </location>
</feature>
<keyword evidence="5 7" id="KW-1133">Transmembrane helix</keyword>
<evidence type="ECO:0000259" key="8">
    <source>
        <dbReference type="Pfam" id="PF01757"/>
    </source>
</evidence>
<keyword evidence="4 7" id="KW-0812">Transmembrane</keyword>
<feature type="transmembrane region" description="Helical" evidence="7">
    <location>
        <begin position="148"/>
        <end position="163"/>
    </location>
</feature>
<evidence type="ECO:0000256" key="6">
    <source>
        <dbReference type="ARBA" id="ARBA00023136"/>
    </source>
</evidence>
<comment type="similarity">
    <text evidence="2">Belongs to the acyltransferase 3 family.</text>
</comment>
<dbReference type="GO" id="GO:0016746">
    <property type="term" value="F:acyltransferase activity"/>
    <property type="evidence" value="ECO:0007669"/>
    <property type="project" value="UniProtKB-KW"/>
</dbReference>
<feature type="transmembrane region" description="Helical" evidence="7">
    <location>
        <begin position="238"/>
        <end position="254"/>
    </location>
</feature>
<dbReference type="EMBL" id="JBBMEJ010000024">
    <property type="protein sequence ID" value="MEQ2372221.1"/>
    <property type="molecule type" value="Genomic_DNA"/>
</dbReference>
<feature type="transmembrane region" description="Helical" evidence="7">
    <location>
        <begin position="213"/>
        <end position="232"/>
    </location>
</feature>
<feature type="domain" description="Acyltransferase 3" evidence="8">
    <location>
        <begin position="5"/>
        <end position="321"/>
    </location>
</feature>
<dbReference type="RefSeq" id="WP_178643912.1">
    <property type="nucleotide sequence ID" value="NZ_JBBMEJ010000024.1"/>
</dbReference>
<comment type="subcellular location">
    <subcellularLocation>
        <location evidence="1">Cell membrane</location>
        <topology evidence="1">Multi-pass membrane protein</topology>
    </subcellularLocation>
</comment>